<protein>
    <recommendedName>
        <fullName evidence="3">DUF2934 domain-containing protein</fullName>
    </recommendedName>
</protein>
<dbReference type="RefSeq" id="WP_012345938.1">
    <property type="nucleotide sequence ID" value="NC_010524.1"/>
</dbReference>
<keyword evidence="2" id="KW-1185">Reference proteome</keyword>
<organism evidence="1 2">
    <name type="scientific">Leptothrix cholodnii (strain ATCC 51168 / LMG 8142 / SP-6)</name>
    <name type="common">Leptothrix discophora (strain SP-6)</name>
    <dbReference type="NCBI Taxonomy" id="395495"/>
    <lineage>
        <taxon>Bacteria</taxon>
        <taxon>Pseudomonadati</taxon>
        <taxon>Pseudomonadota</taxon>
        <taxon>Betaproteobacteria</taxon>
        <taxon>Burkholderiales</taxon>
        <taxon>Sphaerotilaceae</taxon>
        <taxon>Leptothrix</taxon>
    </lineage>
</organism>
<dbReference type="Pfam" id="PF11154">
    <property type="entry name" value="DUF2934"/>
    <property type="match status" value="1"/>
</dbReference>
<evidence type="ECO:0000313" key="1">
    <source>
        <dbReference type="EMBL" id="ACB33176.1"/>
    </source>
</evidence>
<dbReference type="Proteomes" id="UP000001693">
    <property type="component" value="Chromosome"/>
</dbReference>
<evidence type="ECO:0000313" key="2">
    <source>
        <dbReference type="Proteomes" id="UP000001693"/>
    </source>
</evidence>
<dbReference type="EMBL" id="CP001013">
    <property type="protein sequence ID" value="ACB33176.1"/>
    <property type="molecule type" value="Genomic_DNA"/>
</dbReference>
<accession>B1Y1Z6</accession>
<dbReference type="HOGENOM" id="CLU_2450971_0_0_4"/>
<reference evidence="1 2" key="1">
    <citation type="submission" date="2008-03" db="EMBL/GenBank/DDBJ databases">
        <title>Complete sequence of Leptothrix cholodnii SP-6.</title>
        <authorList>
            <consortium name="US DOE Joint Genome Institute"/>
            <person name="Copeland A."/>
            <person name="Lucas S."/>
            <person name="Lapidus A."/>
            <person name="Glavina del Rio T."/>
            <person name="Dalin E."/>
            <person name="Tice H."/>
            <person name="Bruce D."/>
            <person name="Goodwin L."/>
            <person name="Pitluck S."/>
            <person name="Chertkov O."/>
            <person name="Brettin T."/>
            <person name="Detter J.C."/>
            <person name="Han C."/>
            <person name="Kuske C.R."/>
            <person name="Schmutz J."/>
            <person name="Larimer F."/>
            <person name="Land M."/>
            <person name="Hauser L."/>
            <person name="Kyrpides N."/>
            <person name="Lykidis A."/>
            <person name="Emerson D."/>
            <person name="Richardson P."/>
        </authorList>
    </citation>
    <scope>NUCLEOTIDE SEQUENCE [LARGE SCALE GENOMIC DNA]</scope>
    <source>
        <strain evidence="2">ATCC 51168 / LMG 8142 / SP-6</strain>
    </source>
</reference>
<sequence>MRTPPSANTRPTVRAAQVAASTPPQALDAIAEDGLPAAVTDRAERIRQAAYALYEQRGCGDGHDFDDWLMAESLVDRERAGSVDEDTPA</sequence>
<proteinExistence type="predicted"/>
<dbReference type="InterPro" id="IPR021327">
    <property type="entry name" value="DUF2934"/>
</dbReference>
<dbReference type="KEGG" id="lch:Lcho_0904"/>
<name>B1Y1Z6_LEPCP</name>
<dbReference type="AlphaFoldDB" id="B1Y1Z6"/>
<evidence type="ECO:0008006" key="3">
    <source>
        <dbReference type="Google" id="ProtNLM"/>
    </source>
</evidence>
<gene>
    <name evidence="1" type="ordered locus">Lcho_0904</name>
</gene>